<organism evidence="4">
    <name type="scientific">Nakamurella sp. A5-74</name>
    <dbReference type="NCBI Taxonomy" id="3158264"/>
    <lineage>
        <taxon>Bacteria</taxon>
        <taxon>Bacillati</taxon>
        <taxon>Actinomycetota</taxon>
        <taxon>Actinomycetes</taxon>
        <taxon>Nakamurellales</taxon>
        <taxon>Nakamurellaceae</taxon>
        <taxon>Nakamurella</taxon>
    </lineage>
</organism>
<dbReference type="EMBL" id="CP159218">
    <property type="protein sequence ID" value="XCG64219.1"/>
    <property type="molecule type" value="Genomic_DNA"/>
</dbReference>
<evidence type="ECO:0000313" key="4">
    <source>
        <dbReference type="EMBL" id="XCG64219.1"/>
    </source>
</evidence>
<feature type="region of interest" description="Disordered" evidence="2">
    <location>
        <begin position="293"/>
        <end position="332"/>
    </location>
</feature>
<dbReference type="Pfam" id="PF00288">
    <property type="entry name" value="GHMP_kinases_N"/>
    <property type="match status" value="1"/>
</dbReference>
<gene>
    <name evidence="4" type="ORF">ABLG96_02395</name>
</gene>
<accession>A0AAU8DPI6</accession>
<feature type="compositionally biased region" description="Basic and acidic residues" evidence="2">
    <location>
        <begin position="293"/>
        <end position="305"/>
    </location>
</feature>
<dbReference type="GO" id="GO:0016301">
    <property type="term" value="F:kinase activity"/>
    <property type="evidence" value="ECO:0007669"/>
    <property type="project" value="UniProtKB-KW"/>
</dbReference>
<dbReference type="AlphaFoldDB" id="A0AAU8DPI6"/>
<dbReference type="PIRSF" id="PIRSF033887">
    <property type="entry name" value="PduX"/>
    <property type="match status" value="1"/>
</dbReference>
<dbReference type="InterPro" id="IPR020568">
    <property type="entry name" value="Ribosomal_Su5_D2-typ_SF"/>
</dbReference>
<evidence type="ECO:0000259" key="3">
    <source>
        <dbReference type="Pfam" id="PF00288"/>
    </source>
</evidence>
<dbReference type="Gene3D" id="3.30.230.10">
    <property type="match status" value="1"/>
</dbReference>
<evidence type="ECO:0000256" key="1">
    <source>
        <dbReference type="ARBA" id="ARBA00022777"/>
    </source>
</evidence>
<evidence type="ECO:0000256" key="2">
    <source>
        <dbReference type="SAM" id="MobiDB-lite"/>
    </source>
</evidence>
<dbReference type="GO" id="GO:0005524">
    <property type="term" value="F:ATP binding"/>
    <property type="evidence" value="ECO:0007669"/>
    <property type="project" value="InterPro"/>
</dbReference>
<dbReference type="RefSeq" id="WP_353649832.1">
    <property type="nucleotide sequence ID" value="NZ_CP159218.1"/>
</dbReference>
<reference evidence="4" key="1">
    <citation type="submission" date="2024-05" db="EMBL/GenBank/DDBJ databases">
        <authorList>
            <person name="Cai S.Y."/>
            <person name="Jin L.M."/>
            <person name="Li H.R."/>
        </authorList>
    </citation>
    <scope>NUCLEOTIDE SEQUENCE</scope>
    <source>
        <strain evidence="4">A5-74</strain>
    </source>
</reference>
<proteinExistence type="predicted"/>
<name>A0AAU8DPI6_9ACTN</name>
<dbReference type="SUPFAM" id="SSF54211">
    <property type="entry name" value="Ribosomal protein S5 domain 2-like"/>
    <property type="match status" value="1"/>
</dbReference>
<sequence>MTRGVITGRQGVDVRGATASAAGTFGELLQGVLPDGTDFLVTLPIALRSHATFRLGHGEELVIYPSHKRKAEAVARRMLDAAGHHGGGTLVIDSAIPTGKGLASSSADLVATVRAVGRCLGLAIDPASIENWIRGVEPTDGVMHEGIVAFDHCSVRLRHEISHIPPLAVVAIDEGGRLDTVSFNRMRKPYTADQRGEYAELLQHLTAALHRGDLARVGEISTRSAELAELANPKRTWPALRDAAARTGALGVVTTHSGTMHGLLLDAAAPDHALTLIAAREACAAICRGDDDPARTDPARSDPAARADVGPPTAISRRVTVFRTDTDPGSEA</sequence>
<keyword evidence="1 4" id="KW-0808">Transferase</keyword>
<feature type="domain" description="GHMP kinase N-terminal" evidence="3">
    <location>
        <begin position="72"/>
        <end position="137"/>
    </location>
</feature>
<dbReference type="InterPro" id="IPR014721">
    <property type="entry name" value="Ribsml_uS5_D2-typ_fold_subgr"/>
</dbReference>
<protein>
    <submittedName>
        <fullName evidence="4">Kinase</fullName>
    </submittedName>
</protein>
<dbReference type="InterPro" id="IPR012363">
    <property type="entry name" value="PduX"/>
</dbReference>
<dbReference type="InterPro" id="IPR006204">
    <property type="entry name" value="GHMP_kinase_N_dom"/>
</dbReference>
<keyword evidence="1 4" id="KW-0418">Kinase</keyword>